<accession>G0V488</accession>
<keyword evidence="5 10" id="KW-0321">Glycogen metabolism</keyword>
<feature type="active site" description="Nucleophile" evidence="10 11">
    <location>
        <position position="309"/>
    </location>
</feature>
<dbReference type="InterPro" id="IPR013783">
    <property type="entry name" value="Ig-like_fold"/>
</dbReference>
<dbReference type="InterPro" id="IPR044143">
    <property type="entry name" value="GlgB_N_E_set_prok"/>
</dbReference>
<protein>
    <recommendedName>
        <fullName evidence="10">1,4-alpha-glucan branching enzyme GlgB</fullName>
        <ecNumber evidence="10">2.4.1.18</ecNumber>
    </recommendedName>
    <alternativeName>
        <fullName evidence="10">1,4-alpha-D-glucan:1,4-alpha-D-glucan 6-glucosyl-transferase</fullName>
    </alternativeName>
    <alternativeName>
        <fullName evidence="10">Alpha-(1-&gt;4)-glucan branching enzyme</fullName>
    </alternativeName>
    <alternativeName>
        <fullName evidence="10">Glycogen branching enzyme</fullName>
        <shortName evidence="10">BE</shortName>
    </alternativeName>
</protein>
<dbReference type="PANTHER" id="PTHR43651">
    <property type="entry name" value="1,4-ALPHA-GLUCAN-BRANCHING ENZYME"/>
    <property type="match status" value="1"/>
</dbReference>
<dbReference type="NCBIfam" id="NF003811">
    <property type="entry name" value="PRK05402.1"/>
    <property type="match status" value="1"/>
</dbReference>
<name>G0V488_9CLOT</name>
<dbReference type="InterPro" id="IPR004193">
    <property type="entry name" value="Glyco_hydro_13_N"/>
</dbReference>
<comment type="pathway">
    <text evidence="3 10">Glycan biosynthesis; glycogen biosynthesis.</text>
</comment>
<evidence type="ECO:0000256" key="11">
    <source>
        <dbReference type="PIRSR" id="PIRSR000463-1"/>
    </source>
</evidence>
<dbReference type="PANTHER" id="PTHR43651:SF3">
    <property type="entry name" value="1,4-ALPHA-GLUCAN-BRANCHING ENZYME"/>
    <property type="match status" value="1"/>
</dbReference>
<dbReference type="EMBL" id="CAKP01000009">
    <property type="protein sequence ID" value="CCC57928.1"/>
    <property type="molecule type" value="Genomic_DNA"/>
</dbReference>
<keyword evidence="14" id="KW-1185">Reference proteome</keyword>
<dbReference type="FunFam" id="2.60.40.1180:FF:000002">
    <property type="entry name" value="1,4-alpha-glucan branching enzyme GlgB"/>
    <property type="match status" value="1"/>
</dbReference>
<dbReference type="NCBIfam" id="NF008967">
    <property type="entry name" value="PRK12313.1"/>
    <property type="match status" value="1"/>
</dbReference>
<dbReference type="InterPro" id="IPR013780">
    <property type="entry name" value="Glyco_hydro_b"/>
</dbReference>
<dbReference type="SUPFAM" id="SSF51011">
    <property type="entry name" value="Glycosyl hydrolase domain"/>
    <property type="match status" value="1"/>
</dbReference>
<dbReference type="GO" id="GO:0003844">
    <property type="term" value="F:1,4-alpha-glucan branching enzyme activity"/>
    <property type="evidence" value="ECO:0007669"/>
    <property type="project" value="UniProtKB-UniRule"/>
</dbReference>
<comment type="subunit">
    <text evidence="10">Monomer.</text>
</comment>
<dbReference type="NCBIfam" id="TIGR01515">
    <property type="entry name" value="branching_enzym"/>
    <property type="match status" value="1"/>
</dbReference>
<dbReference type="Gene3D" id="2.60.40.10">
    <property type="entry name" value="Immunoglobulins"/>
    <property type="match status" value="1"/>
</dbReference>
<dbReference type="InterPro" id="IPR014756">
    <property type="entry name" value="Ig_E-set"/>
</dbReference>
<evidence type="ECO:0000256" key="1">
    <source>
        <dbReference type="ARBA" id="ARBA00000826"/>
    </source>
</evidence>
<evidence type="ECO:0000256" key="6">
    <source>
        <dbReference type="ARBA" id="ARBA00022676"/>
    </source>
</evidence>
<feature type="domain" description="Glycosyl hydrolase family 13 catalytic" evidence="12">
    <location>
        <begin position="153"/>
        <end position="511"/>
    </location>
</feature>
<dbReference type="GO" id="GO:0005978">
    <property type="term" value="P:glycogen biosynthetic process"/>
    <property type="evidence" value="ECO:0007669"/>
    <property type="project" value="UniProtKB-UniRule"/>
</dbReference>
<dbReference type="Pfam" id="PF00128">
    <property type="entry name" value="Alpha-amylase"/>
    <property type="match status" value="1"/>
</dbReference>
<evidence type="ECO:0000256" key="8">
    <source>
        <dbReference type="ARBA" id="ARBA00023056"/>
    </source>
</evidence>
<evidence type="ECO:0000256" key="5">
    <source>
        <dbReference type="ARBA" id="ARBA00022600"/>
    </source>
</evidence>
<gene>
    <name evidence="10" type="primary">glgB</name>
    <name evidence="13" type="ORF">CAAU_0279</name>
</gene>
<dbReference type="Proteomes" id="UP000007652">
    <property type="component" value="Unassembled WGS sequence"/>
</dbReference>
<dbReference type="SUPFAM" id="SSF51445">
    <property type="entry name" value="(Trans)glycosidases"/>
    <property type="match status" value="1"/>
</dbReference>
<dbReference type="AlphaFoldDB" id="G0V488"/>
<organism evidence="13 14">
    <name type="scientific">Caloramator australicus RC3</name>
    <dbReference type="NCBI Taxonomy" id="857293"/>
    <lineage>
        <taxon>Bacteria</taxon>
        <taxon>Bacillati</taxon>
        <taxon>Bacillota</taxon>
        <taxon>Clostridia</taxon>
        <taxon>Eubacteriales</taxon>
        <taxon>Clostridiaceae</taxon>
        <taxon>Caloramator</taxon>
    </lineage>
</organism>
<dbReference type="FunFam" id="3.20.20.80:FF:000003">
    <property type="entry name" value="1,4-alpha-glucan branching enzyme GlgB"/>
    <property type="match status" value="1"/>
</dbReference>
<evidence type="ECO:0000256" key="3">
    <source>
        <dbReference type="ARBA" id="ARBA00004964"/>
    </source>
</evidence>
<dbReference type="GO" id="GO:0004553">
    <property type="term" value="F:hydrolase activity, hydrolyzing O-glycosyl compounds"/>
    <property type="evidence" value="ECO:0007669"/>
    <property type="project" value="InterPro"/>
</dbReference>
<dbReference type="GO" id="GO:0043169">
    <property type="term" value="F:cation binding"/>
    <property type="evidence" value="ECO:0007669"/>
    <property type="project" value="InterPro"/>
</dbReference>
<comment type="similarity">
    <text evidence="4 10">Belongs to the glycosyl hydrolase 13 family. GlgB subfamily.</text>
</comment>
<keyword evidence="7 10" id="KW-0808">Transferase</keyword>
<dbReference type="EC" id="2.4.1.18" evidence="10"/>
<evidence type="ECO:0000256" key="10">
    <source>
        <dbReference type="HAMAP-Rule" id="MF_00685"/>
    </source>
</evidence>
<dbReference type="InterPro" id="IPR017853">
    <property type="entry name" value="GH"/>
</dbReference>
<keyword evidence="6 10" id="KW-0328">Glycosyltransferase</keyword>
<reference evidence="13 14" key="1">
    <citation type="journal article" date="2011" name="J. Bacteriol.">
        <title>Draft genome sequence of Caloramator australicus strain RC3T, a thermoanaerobe from the Great Artesian Basin of Australia.</title>
        <authorList>
            <person name="Ogg C.D."/>
            <person name="Patel B.K.C."/>
        </authorList>
    </citation>
    <scope>NUCLEOTIDE SEQUENCE [LARGE SCALE GENOMIC DNA]</scope>
    <source>
        <strain evidence="13 14">RC3</strain>
    </source>
</reference>
<dbReference type="InterPro" id="IPR037439">
    <property type="entry name" value="Branching_enzy"/>
</dbReference>
<dbReference type="UniPathway" id="UPA00164"/>
<dbReference type="RefSeq" id="WP_008907651.1">
    <property type="nucleotide sequence ID" value="NZ_CAKP01000009.1"/>
</dbReference>
<keyword evidence="9 10" id="KW-0119">Carbohydrate metabolism</keyword>
<dbReference type="InterPro" id="IPR006047">
    <property type="entry name" value="GH13_cat_dom"/>
</dbReference>
<dbReference type="STRING" id="857293.CAAU_0279"/>
<evidence type="ECO:0000256" key="7">
    <source>
        <dbReference type="ARBA" id="ARBA00022679"/>
    </source>
</evidence>
<evidence type="ECO:0000256" key="2">
    <source>
        <dbReference type="ARBA" id="ARBA00002953"/>
    </source>
</evidence>
<comment type="caution">
    <text evidence="13">The sequence shown here is derived from an EMBL/GenBank/DDBJ whole genome shotgun (WGS) entry which is preliminary data.</text>
</comment>
<evidence type="ECO:0000259" key="12">
    <source>
        <dbReference type="SMART" id="SM00642"/>
    </source>
</evidence>
<dbReference type="InterPro" id="IPR006048">
    <property type="entry name" value="A-amylase/branching_C"/>
</dbReference>
<proteinExistence type="inferred from homology"/>
<dbReference type="Gene3D" id="2.60.40.1180">
    <property type="entry name" value="Golgi alpha-mannosidase II"/>
    <property type="match status" value="1"/>
</dbReference>
<dbReference type="Pfam" id="PF02922">
    <property type="entry name" value="CBM_48"/>
    <property type="match status" value="1"/>
</dbReference>
<dbReference type="InterPro" id="IPR006407">
    <property type="entry name" value="GlgB"/>
</dbReference>
<sequence length="629" mass="74285">MKRRHTIYASDINKYLRGEHFNAYEFLGSRIVEHQGKKGAVFITYAPKAREVRVVGDFNGWNGDNHKMIKVLDSGFWWLFNENIKEGDLYKYEIIKADGTKVLKADPYARFSELRPNTASIVYEDKDYKWQDGEWMEKRKSINYFKSPLNIYEVHLGSWKKKGEDFLNYREIADELSKYVKEMGYTHVELLPIMEHPLDASWGYQITGYFSPTSRYGTPEDFKYFIDKMHREGIGVILDWAPGHFCRDEHGLYNFDGAHLYEHEDPMIGDNFDWGTANFDYSKGHVQSFLISNALYWFKEFHVDGLRVDAVAAMLYLNFGKEHLNIRNKFGGIENLDAVEFLKKLNKAIFLNVDNPLMIAEESTAWPLVTYPTYDGGLGFNYKWNMGWMNDTLRYMTMNDEERKYNHNLLTFSMMYAYSENFILPLSHDEVVHGKKSLIDKMSGSYEEKFANLRLLYGYMMAHPGKKLLFMGGEIAQFIEWRFYEELEWFLLKYPIHDSLKRYVRDLNRFYLENKALWELDHKGEGFEWIDANNNNQSILSFIRRSKEDYLVIICNFGRGKYEDYKIGVPEENEYIEVFNSDKNIYSGSNFINEGSIKSLRESWHGRDYSINIRIAPYSFIVLKTRRGE</sequence>
<dbReference type="SMART" id="SM00642">
    <property type="entry name" value="Aamy"/>
    <property type="match status" value="1"/>
</dbReference>
<dbReference type="CDD" id="cd02855">
    <property type="entry name" value="E_set_GBE_prok_N"/>
    <property type="match status" value="1"/>
</dbReference>
<comment type="catalytic activity">
    <reaction evidence="1 10">
        <text>Transfers a segment of a (1-&gt;4)-alpha-D-glucan chain to a primary hydroxy group in a similar glucan chain.</text>
        <dbReference type="EC" id="2.4.1.18"/>
    </reaction>
</comment>
<dbReference type="Pfam" id="PF02806">
    <property type="entry name" value="Alpha-amylase_C"/>
    <property type="match status" value="1"/>
</dbReference>
<dbReference type="Gene3D" id="3.20.20.80">
    <property type="entry name" value="Glycosidases"/>
    <property type="match status" value="1"/>
</dbReference>
<evidence type="ECO:0000313" key="13">
    <source>
        <dbReference type="EMBL" id="CCC57928.1"/>
    </source>
</evidence>
<comment type="function">
    <text evidence="2 10">Catalyzes the formation of the alpha-1,6-glucosidic linkages in glycogen by scission of a 1,4-alpha-linked oligosaccharide from growing alpha-1,4-glucan chains and the subsequent attachment of the oligosaccharide to the alpha-1,6 position.</text>
</comment>
<dbReference type="eggNOG" id="COG0296">
    <property type="taxonomic scope" value="Bacteria"/>
</dbReference>
<dbReference type="CDD" id="cd11322">
    <property type="entry name" value="AmyAc_Glg_BE"/>
    <property type="match status" value="1"/>
</dbReference>
<evidence type="ECO:0000256" key="9">
    <source>
        <dbReference type="ARBA" id="ARBA00023277"/>
    </source>
</evidence>
<dbReference type="GO" id="GO:0005829">
    <property type="term" value="C:cytosol"/>
    <property type="evidence" value="ECO:0007669"/>
    <property type="project" value="TreeGrafter"/>
</dbReference>
<keyword evidence="8 10" id="KW-0320">Glycogen biosynthesis</keyword>
<dbReference type="PIRSF" id="PIRSF000463">
    <property type="entry name" value="GlgB"/>
    <property type="match status" value="1"/>
</dbReference>
<feature type="active site" description="Proton donor" evidence="10 11">
    <location>
        <position position="361"/>
    </location>
</feature>
<evidence type="ECO:0000256" key="4">
    <source>
        <dbReference type="ARBA" id="ARBA00009000"/>
    </source>
</evidence>
<dbReference type="SUPFAM" id="SSF81296">
    <property type="entry name" value="E set domains"/>
    <property type="match status" value="1"/>
</dbReference>
<dbReference type="HAMAP" id="MF_00685">
    <property type="entry name" value="GlgB"/>
    <property type="match status" value="1"/>
</dbReference>
<evidence type="ECO:0000313" key="14">
    <source>
        <dbReference type="Proteomes" id="UP000007652"/>
    </source>
</evidence>